<evidence type="ECO:0008006" key="5">
    <source>
        <dbReference type="Google" id="ProtNLM"/>
    </source>
</evidence>
<feature type="transmembrane region" description="Helical" evidence="2">
    <location>
        <begin position="66"/>
        <end position="85"/>
    </location>
</feature>
<organism evidence="3 4">
    <name type="scientific">Penicillium arizonense</name>
    <dbReference type="NCBI Taxonomy" id="1835702"/>
    <lineage>
        <taxon>Eukaryota</taxon>
        <taxon>Fungi</taxon>
        <taxon>Dikarya</taxon>
        <taxon>Ascomycota</taxon>
        <taxon>Pezizomycotina</taxon>
        <taxon>Eurotiomycetes</taxon>
        <taxon>Eurotiomycetidae</taxon>
        <taxon>Eurotiales</taxon>
        <taxon>Aspergillaceae</taxon>
        <taxon>Penicillium</taxon>
    </lineage>
</organism>
<keyword evidence="4" id="KW-1185">Reference proteome</keyword>
<protein>
    <recommendedName>
        <fullName evidence="5">Transmembrane protein</fullName>
    </recommendedName>
</protein>
<feature type="compositionally biased region" description="Polar residues" evidence="1">
    <location>
        <begin position="1"/>
        <end position="16"/>
    </location>
</feature>
<comment type="caution">
    <text evidence="3">The sequence shown here is derived from an EMBL/GenBank/DDBJ whole genome shotgun (WGS) entry which is preliminary data.</text>
</comment>
<accession>A0A1F5L7Q6</accession>
<evidence type="ECO:0000313" key="4">
    <source>
        <dbReference type="Proteomes" id="UP000177622"/>
    </source>
</evidence>
<dbReference type="RefSeq" id="XP_022484697.1">
    <property type="nucleotide sequence ID" value="XM_022635312.1"/>
</dbReference>
<evidence type="ECO:0000313" key="3">
    <source>
        <dbReference type="EMBL" id="OGE49245.1"/>
    </source>
</evidence>
<evidence type="ECO:0000256" key="1">
    <source>
        <dbReference type="SAM" id="MobiDB-lite"/>
    </source>
</evidence>
<dbReference type="AlphaFoldDB" id="A0A1F5L7Q6"/>
<sequence>MNQMQTTIPHSPSSYLPTTDERTTTTTPNTNTNRRPNPQTMFRTSRFTRCPDPHCKKVPTIAKPRVYQTLIASMALALGIWFLVIELHENEQRWRKTAAKAIFYGDLPPVPQYMPGDVPRYAESPIPDGRVGKSTPVDVGMASPTPQVGVVGHRFVA</sequence>
<keyword evidence="2" id="KW-0812">Transmembrane</keyword>
<dbReference type="GeneID" id="34580046"/>
<feature type="compositionally biased region" description="Low complexity" evidence="1">
    <location>
        <begin position="24"/>
        <end position="39"/>
    </location>
</feature>
<dbReference type="OrthoDB" id="262547at2759"/>
<feature type="region of interest" description="Disordered" evidence="1">
    <location>
        <begin position="1"/>
        <end position="39"/>
    </location>
</feature>
<dbReference type="EMBL" id="LXJU01000022">
    <property type="protein sequence ID" value="OGE49245.1"/>
    <property type="molecule type" value="Genomic_DNA"/>
</dbReference>
<gene>
    <name evidence="3" type="ORF">PENARI_c022G00899</name>
</gene>
<dbReference type="Proteomes" id="UP000177622">
    <property type="component" value="Unassembled WGS sequence"/>
</dbReference>
<evidence type="ECO:0000256" key="2">
    <source>
        <dbReference type="SAM" id="Phobius"/>
    </source>
</evidence>
<keyword evidence="2" id="KW-0472">Membrane</keyword>
<proteinExistence type="predicted"/>
<reference evidence="3 4" key="1">
    <citation type="journal article" date="2016" name="Sci. Rep.">
        <title>Penicillium arizonense, a new, genome sequenced fungal species, reveals a high chemical diversity in secreted metabolites.</title>
        <authorList>
            <person name="Grijseels S."/>
            <person name="Nielsen J.C."/>
            <person name="Randelovic M."/>
            <person name="Nielsen J."/>
            <person name="Nielsen K.F."/>
            <person name="Workman M."/>
            <person name="Frisvad J.C."/>
        </authorList>
    </citation>
    <scope>NUCLEOTIDE SEQUENCE [LARGE SCALE GENOMIC DNA]</scope>
    <source>
        <strain evidence="3 4">CBS 141311</strain>
    </source>
</reference>
<keyword evidence="2" id="KW-1133">Transmembrane helix</keyword>
<name>A0A1F5L7Q6_PENAI</name>